<gene>
    <name evidence="5" type="ORF">VB248_20695</name>
</gene>
<dbReference type="Pfam" id="PF12833">
    <property type="entry name" value="HTH_18"/>
    <property type="match status" value="1"/>
</dbReference>
<evidence type="ECO:0000313" key="6">
    <source>
        <dbReference type="Proteomes" id="UP001302949"/>
    </source>
</evidence>
<dbReference type="InterPro" id="IPR018060">
    <property type="entry name" value="HTH_AraC"/>
</dbReference>
<dbReference type="Gene3D" id="1.10.10.60">
    <property type="entry name" value="Homeodomain-like"/>
    <property type="match status" value="1"/>
</dbReference>
<dbReference type="PANTHER" id="PTHR43280:SF32">
    <property type="entry name" value="TRANSCRIPTIONAL REGULATORY PROTEIN"/>
    <property type="match status" value="1"/>
</dbReference>
<dbReference type="Gene3D" id="2.60.120.10">
    <property type="entry name" value="Jelly Rolls"/>
    <property type="match status" value="1"/>
</dbReference>
<dbReference type="RefSeq" id="WP_323298741.1">
    <property type="nucleotide sequence ID" value="NZ_JAYFUM010000029.1"/>
</dbReference>
<sequence>MMNSTIRIQQLQAPFVYKSMEAIEMERTKPSKEVQPHRHNFFTVIALENGVGTHQIDFKNYALKAHTVYFVSPEQIHQLEVEPDTLALLKGHVMMFTPDFLLKYSISPEALTEMSLFFNCDESKPLSLTATDMERILPFFEKFKSEINKQQPYQWEAVGAWLKLFLLECNRLKYENQEKNIKLDKRQADIVRHFKNDVEKHFRAWHQVADYADSQHLTSNYLNEIIKSETGTSAKDFIMNRLILEAKRLARFSEMSAKEIAYSLGYEDAAQFSKFFKKCEGISFSTFREMRE</sequence>
<dbReference type="PROSITE" id="PS01124">
    <property type="entry name" value="HTH_ARAC_FAMILY_2"/>
    <property type="match status" value="1"/>
</dbReference>
<reference evidence="5 6" key="1">
    <citation type="submission" date="2023-12" db="EMBL/GenBank/DDBJ databases">
        <title>Novel species of the genus Arcicella isolated from rivers.</title>
        <authorList>
            <person name="Lu H."/>
        </authorList>
    </citation>
    <scope>NUCLEOTIDE SEQUENCE [LARGE SCALE GENOMIC DNA]</scope>
    <source>
        <strain evidence="5 6">KCTC 23307</strain>
    </source>
</reference>
<dbReference type="PANTHER" id="PTHR43280">
    <property type="entry name" value="ARAC-FAMILY TRANSCRIPTIONAL REGULATOR"/>
    <property type="match status" value="1"/>
</dbReference>
<evidence type="ECO:0000259" key="4">
    <source>
        <dbReference type="PROSITE" id="PS01124"/>
    </source>
</evidence>
<proteinExistence type="predicted"/>
<evidence type="ECO:0000313" key="5">
    <source>
        <dbReference type="EMBL" id="MEA5141585.1"/>
    </source>
</evidence>
<dbReference type="EMBL" id="JAYFUM010000029">
    <property type="protein sequence ID" value="MEA5141585.1"/>
    <property type="molecule type" value="Genomic_DNA"/>
</dbReference>
<dbReference type="SUPFAM" id="SSF46689">
    <property type="entry name" value="Homeodomain-like"/>
    <property type="match status" value="1"/>
</dbReference>
<dbReference type="InterPro" id="IPR037923">
    <property type="entry name" value="HTH-like"/>
</dbReference>
<dbReference type="InterPro" id="IPR009057">
    <property type="entry name" value="Homeodomain-like_sf"/>
</dbReference>
<keyword evidence="2" id="KW-0238">DNA-binding</keyword>
<dbReference type="SMART" id="SM00342">
    <property type="entry name" value="HTH_ARAC"/>
    <property type="match status" value="1"/>
</dbReference>
<dbReference type="Proteomes" id="UP001302949">
    <property type="component" value="Unassembled WGS sequence"/>
</dbReference>
<feature type="domain" description="HTH araC/xylS-type" evidence="4">
    <location>
        <begin position="188"/>
        <end position="290"/>
    </location>
</feature>
<evidence type="ECO:0000256" key="1">
    <source>
        <dbReference type="ARBA" id="ARBA00023015"/>
    </source>
</evidence>
<name>A0ABU5QFE8_9BACT</name>
<dbReference type="InterPro" id="IPR003313">
    <property type="entry name" value="AraC-bd"/>
</dbReference>
<comment type="caution">
    <text evidence="5">The sequence shown here is derived from an EMBL/GenBank/DDBJ whole genome shotgun (WGS) entry which is preliminary data.</text>
</comment>
<keyword evidence="6" id="KW-1185">Reference proteome</keyword>
<keyword evidence="1" id="KW-0805">Transcription regulation</keyword>
<dbReference type="InterPro" id="IPR014710">
    <property type="entry name" value="RmlC-like_jellyroll"/>
</dbReference>
<organism evidence="5 6">
    <name type="scientific">Arcicella rigui</name>
    <dbReference type="NCBI Taxonomy" id="797020"/>
    <lineage>
        <taxon>Bacteria</taxon>
        <taxon>Pseudomonadati</taxon>
        <taxon>Bacteroidota</taxon>
        <taxon>Cytophagia</taxon>
        <taxon>Cytophagales</taxon>
        <taxon>Flectobacillaceae</taxon>
        <taxon>Arcicella</taxon>
    </lineage>
</organism>
<dbReference type="SUPFAM" id="SSF51215">
    <property type="entry name" value="Regulatory protein AraC"/>
    <property type="match status" value="1"/>
</dbReference>
<protein>
    <submittedName>
        <fullName evidence="5">Helix-turn-helix transcriptional regulator</fullName>
    </submittedName>
</protein>
<evidence type="ECO:0000256" key="2">
    <source>
        <dbReference type="ARBA" id="ARBA00023125"/>
    </source>
</evidence>
<evidence type="ECO:0000256" key="3">
    <source>
        <dbReference type="ARBA" id="ARBA00023163"/>
    </source>
</evidence>
<dbReference type="Pfam" id="PF02311">
    <property type="entry name" value="AraC_binding"/>
    <property type="match status" value="1"/>
</dbReference>
<accession>A0ABU5QFE8</accession>
<keyword evidence="3" id="KW-0804">Transcription</keyword>